<dbReference type="InterPro" id="IPR004680">
    <property type="entry name" value="Cit_transptr-like_dom"/>
</dbReference>
<dbReference type="PANTHER" id="PTHR43269">
    <property type="entry name" value="SODIUM/PROTON ANTIPORTER 1-RELATED"/>
    <property type="match status" value="1"/>
</dbReference>
<keyword evidence="3" id="KW-0050">Antiport</keyword>
<evidence type="ECO:0000256" key="4">
    <source>
        <dbReference type="ARBA" id="ARBA00022692"/>
    </source>
</evidence>
<evidence type="ECO:0000256" key="9">
    <source>
        <dbReference type="ARBA" id="ARBA00023201"/>
    </source>
</evidence>
<dbReference type="Pfam" id="PF03600">
    <property type="entry name" value="CitMHS"/>
    <property type="match status" value="1"/>
</dbReference>
<dbReference type="PANTHER" id="PTHR43269:SF2">
    <property type="entry name" value="SODIUM_PROTON ANTIPORTER 1-RELATED"/>
    <property type="match status" value="1"/>
</dbReference>
<feature type="transmembrane region" description="Helical" evidence="11">
    <location>
        <begin position="99"/>
        <end position="128"/>
    </location>
</feature>
<evidence type="ECO:0000256" key="10">
    <source>
        <dbReference type="ARBA" id="ARBA00025753"/>
    </source>
</evidence>
<keyword evidence="14" id="KW-1185">Reference proteome</keyword>
<feature type="transmembrane region" description="Helical" evidence="11">
    <location>
        <begin position="178"/>
        <end position="198"/>
    </location>
</feature>
<keyword evidence="2" id="KW-0813">Transport</keyword>
<proteinExistence type="inferred from homology"/>
<keyword evidence="9" id="KW-0739">Sodium transport</keyword>
<evidence type="ECO:0000256" key="7">
    <source>
        <dbReference type="ARBA" id="ARBA00023065"/>
    </source>
</evidence>
<dbReference type="Proteomes" id="UP001302349">
    <property type="component" value="Chromosome"/>
</dbReference>
<keyword evidence="5 11" id="KW-1133">Transmembrane helix</keyword>
<keyword evidence="7" id="KW-0406">Ion transport</keyword>
<keyword evidence="6" id="KW-0915">Sodium</keyword>
<keyword evidence="8 11" id="KW-0472">Membrane</keyword>
<name>A0ABZ0IXZ8_9BACT</name>
<evidence type="ECO:0000259" key="12">
    <source>
        <dbReference type="Pfam" id="PF03600"/>
    </source>
</evidence>
<evidence type="ECO:0000313" key="14">
    <source>
        <dbReference type="Proteomes" id="UP001302349"/>
    </source>
</evidence>
<feature type="transmembrane region" description="Helical" evidence="11">
    <location>
        <begin position="29"/>
        <end position="46"/>
    </location>
</feature>
<feature type="transmembrane region" description="Helical" evidence="11">
    <location>
        <begin position="285"/>
        <end position="306"/>
    </location>
</feature>
<dbReference type="InterPro" id="IPR045016">
    <property type="entry name" value="NhaD-like"/>
</dbReference>
<feature type="transmembrane region" description="Helical" evidence="11">
    <location>
        <begin position="413"/>
        <end position="431"/>
    </location>
</feature>
<feature type="transmembrane region" description="Helical" evidence="11">
    <location>
        <begin position="219"/>
        <end position="238"/>
    </location>
</feature>
<comment type="similarity">
    <text evidence="10">Belongs to the NhaD Na(+)/H(+) (TC 2.A.62) antiporter family.</text>
</comment>
<protein>
    <submittedName>
        <fullName evidence="13">Sodium:proton antiporter NhaD</fullName>
    </submittedName>
</protein>
<organism evidence="13 14">
    <name type="scientific">Imperialibacter roseus</name>
    <dbReference type="NCBI Taxonomy" id="1324217"/>
    <lineage>
        <taxon>Bacteria</taxon>
        <taxon>Pseudomonadati</taxon>
        <taxon>Bacteroidota</taxon>
        <taxon>Cytophagia</taxon>
        <taxon>Cytophagales</taxon>
        <taxon>Flammeovirgaceae</taxon>
        <taxon>Imperialibacter</taxon>
    </lineage>
</organism>
<evidence type="ECO:0000256" key="1">
    <source>
        <dbReference type="ARBA" id="ARBA00004141"/>
    </source>
</evidence>
<evidence type="ECO:0000256" key="6">
    <source>
        <dbReference type="ARBA" id="ARBA00023053"/>
    </source>
</evidence>
<dbReference type="NCBIfam" id="NF038006">
    <property type="entry name" value="NhaD_1"/>
    <property type="match status" value="1"/>
</dbReference>
<evidence type="ECO:0000256" key="3">
    <source>
        <dbReference type="ARBA" id="ARBA00022449"/>
    </source>
</evidence>
<evidence type="ECO:0000256" key="5">
    <source>
        <dbReference type="ARBA" id="ARBA00022989"/>
    </source>
</evidence>
<evidence type="ECO:0000313" key="13">
    <source>
        <dbReference type="EMBL" id="WOK08527.1"/>
    </source>
</evidence>
<sequence length="433" mass="47773">MHILLILVFVVGYLCIVFEHRLGINKTAFALLTGILCWTIYFLGSSDISEPWLLLHDHLSDITSILLFLMGAMTIVELVDNHRGFQTITKRITTRNKIQLLWVISLLTFFMSAILDNLTTSIVMVSLLRKIIHTKEDIKFFGGVVVIAANAGGAWTPIGDITTTMLWIEGQITSWNIIRSLFIPSLLSMVVPLIFISTRMKGVFDKTSIQKPTDHVKDFDRRLIFGVGMAALIFVPIFKTLTGLPPFMGMLLGLAILWVTVEILQRKAPEEVTANFSVIRALQKIDVSSVFFFLGILLAIACLESTGQLEALSQTLSEKIGNNDLVIFVTGIASSIIDNVPLVAAAQGMYPLPPPDPSVAMEGIEYFPTDSRIWEFLAYAAGTGGSMLIIGSAAGVAVMGMLKIDFVWYFKRITPWALLGYLVGAGAYLLINY</sequence>
<evidence type="ECO:0000256" key="2">
    <source>
        <dbReference type="ARBA" id="ARBA00022448"/>
    </source>
</evidence>
<evidence type="ECO:0000256" key="8">
    <source>
        <dbReference type="ARBA" id="ARBA00023136"/>
    </source>
</evidence>
<dbReference type="RefSeq" id="WP_317491165.1">
    <property type="nucleotide sequence ID" value="NZ_CP136051.1"/>
</dbReference>
<comment type="subcellular location">
    <subcellularLocation>
        <location evidence="1">Membrane</location>
        <topology evidence="1">Multi-pass membrane protein</topology>
    </subcellularLocation>
</comment>
<feature type="domain" description="Citrate transporter-like" evidence="12">
    <location>
        <begin position="13"/>
        <end position="351"/>
    </location>
</feature>
<evidence type="ECO:0000256" key="11">
    <source>
        <dbReference type="SAM" id="Phobius"/>
    </source>
</evidence>
<feature type="transmembrane region" description="Helical" evidence="11">
    <location>
        <begin position="58"/>
        <end position="79"/>
    </location>
</feature>
<feature type="transmembrane region" description="Helical" evidence="11">
    <location>
        <begin position="376"/>
        <end position="401"/>
    </location>
</feature>
<keyword evidence="4 11" id="KW-0812">Transmembrane</keyword>
<reference evidence="13 14" key="1">
    <citation type="journal article" date="2023" name="Microbiol. Resour. Announc.">
        <title>Complete Genome Sequence of Imperialibacter roseus strain P4T.</title>
        <authorList>
            <person name="Tizabi D.R."/>
            <person name="Bachvaroff T."/>
            <person name="Hill R.T."/>
        </authorList>
    </citation>
    <scope>NUCLEOTIDE SEQUENCE [LARGE SCALE GENOMIC DNA]</scope>
    <source>
        <strain evidence="13 14">P4T</strain>
    </source>
</reference>
<gene>
    <name evidence="13" type="primary">nhaD</name>
    <name evidence="13" type="ORF">RT717_07750</name>
</gene>
<accession>A0ABZ0IXZ8</accession>
<dbReference type="EMBL" id="CP136051">
    <property type="protein sequence ID" value="WOK08527.1"/>
    <property type="molecule type" value="Genomic_DNA"/>
</dbReference>